<accession>A0A8S5SY51</accession>
<protein>
    <submittedName>
        <fullName evidence="1">Tail completion protein</fullName>
    </submittedName>
</protein>
<evidence type="ECO:0000313" key="1">
    <source>
        <dbReference type="EMBL" id="DAF55945.1"/>
    </source>
</evidence>
<organism evidence="1">
    <name type="scientific">Siphoviridae sp. ctJj91</name>
    <dbReference type="NCBI Taxonomy" id="2827838"/>
    <lineage>
        <taxon>Viruses</taxon>
        <taxon>Duplodnaviria</taxon>
        <taxon>Heunggongvirae</taxon>
        <taxon>Uroviricota</taxon>
        <taxon>Caudoviricetes</taxon>
    </lineage>
</organism>
<dbReference type="EMBL" id="BK032704">
    <property type="protein sequence ID" value="DAF55945.1"/>
    <property type="molecule type" value="Genomic_DNA"/>
</dbReference>
<sequence>MIIEEIVIKHLINNGYIASAEALANGVDEYIVVEKTGSNDSNYIKRATIAIQSYSISLYKASCLNEKIKDTMQKLIEKDEISRVKLNSDYNFTDTQKKKYRYQAIYEITYY</sequence>
<reference evidence="1" key="1">
    <citation type="journal article" date="2021" name="Proc. Natl. Acad. Sci. U.S.A.">
        <title>A Catalog of Tens of Thousands of Viruses from Human Metagenomes Reveals Hidden Associations with Chronic Diseases.</title>
        <authorList>
            <person name="Tisza M.J."/>
            <person name="Buck C.B."/>
        </authorList>
    </citation>
    <scope>NUCLEOTIDE SEQUENCE</scope>
    <source>
        <strain evidence="1">CtJj91</strain>
    </source>
</reference>
<proteinExistence type="predicted"/>
<name>A0A8S5SY51_9CAUD</name>